<dbReference type="EC" id="3.1.3.3" evidence="4"/>
<dbReference type="FunFam" id="3.40.50.1000:FF:000077">
    <property type="entry name" value="Phosphoserine phosphatase, chloroplastic"/>
    <property type="match status" value="1"/>
</dbReference>
<dbReference type="GO" id="GO:0005737">
    <property type="term" value="C:cytoplasm"/>
    <property type="evidence" value="ECO:0007669"/>
    <property type="project" value="TreeGrafter"/>
</dbReference>
<evidence type="ECO:0000256" key="5">
    <source>
        <dbReference type="ARBA" id="ARBA00015196"/>
    </source>
</evidence>
<evidence type="ECO:0000313" key="14">
    <source>
        <dbReference type="Proteomes" id="UP001152320"/>
    </source>
</evidence>
<dbReference type="CDD" id="cd04309">
    <property type="entry name" value="HAD_PSP_eu"/>
    <property type="match status" value="1"/>
</dbReference>
<comment type="pathway">
    <text evidence="2">Amino-acid biosynthesis; L-serine biosynthesis; L-serine from 3-phospho-D-glycerate: step 3/3.</text>
</comment>
<keyword evidence="6" id="KW-0028">Amino-acid biosynthesis</keyword>
<dbReference type="InterPro" id="IPR004469">
    <property type="entry name" value="PSP"/>
</dbReference>
<dbReference type="GO" id="GO:0036424">
    <property type="term" value="F:L-phosphoserine phosphatase activity"/>
    <property type="evidence" value="ECO:0007669"/>
    <property type="project" value="InterPro"/>
</dbReference>
<evidence type="ECO:0000256" key="11">
    <source>
        <dbReference type="ARBA" id="ARBA00031693"/>
    </source>
</evidence>
<dbReference type="Proteomes" id="UP001152320">
    <property type="component" value="Chromosome 4"/>
</dbReference>
<organism evidence="13 14">
    <name type="scientific">Holothuria leucospilota</name>
    <name type="common">Black long sea cucumber</name>
    <name type="synonym">Mertensiothuria leucospilota</name>
    <dbReference type="NCBI Taxonomy" id="206669"/>
    <lineage>
        <taxon>Eukaryota</taxon>
        <taxon>Metazoa</taxon>
        <taxon>Echinodermata</taxon>
        <taxon>Eleutherozoa</taxon>
        <taxon>Echinozoa</taxon>
        <taxon>Holothuroidea</taxon>
        <taxon>Aspidochirotacea</taxon>
        <taxon>Aspidochirotida</taxon>
        <taxon>Holothuriidae</taxon>
        <taxon>Holothuria</taxon>
    </lineage>
</organism>
<dbReference type="InterPro" id="IPR050582">
    <property type="entry name" value="HAD-like_SerB"/>
</dbReference>
<reference evidence="13" key="1">
    <citation type="submission" date="2021-10" db="EMBL/GenBank/DDBJ databases">
        <title>Tropical sea cucumber genome reveals ecological adaptation and Cuvierian tubules defense mechanism.</title>
        <authorList>
            <person name="Chen T."/>
        </authorList>
    </citation>
    <scope>NUCLEOTIDE SEQUENCE</scope>
    <source>
        <strain evidence="13">Nanhai2018</strain>
        <tissue evidence="13">Muscle</tissue>
    </source>
</reference>
<feature type="active site" description="Nucleophile" evidence="12">
    <location>
        <position position="82"/>
    </location>
</feature>
<evidence type="ECO:0000256" key="10">
    <source>
        <dbReference type="ARBA" id="ARBA00023299"/>
    </source>
</evidence>
<evidence type="ECO:0000256" key="1">
    <source>
        <dbReference type="ARBA" id="ARBA00001946"/>
    </source>
</evidence>
<dbReference type="AlphaFoldDB" id="A0A9Q1HGJ3"/>
<comment type="caution">
    <text evidence="13">The sequence shown here is derived from an EMBL/GenBank/DDBJ whole genome shotgun (WGS) entry which is preliminary data.</text>
</comment>
<accession>A0A9Q1HGJ3</accession>
<dbReference type="OrthoDB" id="27226at2759"/>
<comment type="similarity">
    <text evidence="3">Belongs to the HAD-like hydrolase superfamily. SerB family.</text>
</comment>
<sequence length="287" mass="31942">MHCTYGTVKPGLLCTSLAGKLSDERQSTGLSFTDSHRGNIGLLKLRDCKLLTHHLSSTGKLTYLKMEETMAIFQMADAVCFDVDSTVIQDEAIDELAKFCGVGHQVELLTKKAMDGNMSYQEALQARLDLCNPSKQLVEKFKRSHPPRLTDGIESLVEKLHQRGTAVYLVTGGFACLVSEVSKRLNIPDENIFSNRLLFYFDGKFHGFDRKQYTASSGGKAQVMDHLKQTFGYERLVMVGDGATDMEACPPADAFIGFGGNQIRLNVQREAAWYVTSFKELIDALDY</sequence>
<evidence type="ECO:0000256" key="4">
    <source>
        <dbReference type="ARBA" id="ARBA00012640"/>
    </source>
</evidence>
<dbReference type="Gene3D" id="1.10.150.210">
    <property type="entry name" value="Phosphoserine phosphatase, domain 2"/>
    <property type="match status" value="1"/>
</dbReference>
<evidence type="ECO:0000313" key="13">
    <source>
        <dbReference type="EMBL" id="KAJ8044191.1"/>
    </source>
</evidence>
<evidence type="ECO:0000256" key="9">
    <source>
        <dbReference type="ARBA" id="ARBA00022842"/>
    </source>
</evidence>
<proteinExistence type="inferred from homology"/>
<feature type="active site" description="Proton donor" evidence="12">
    <location>
        <position position="84"/>
    </location>
</feature>
<name>A0A9Q1HGJ3_HOLLE</name>
<comment type="cofactor">
    <cofactor evidence="1">
        <name>Mg(2+)</name>
        <dbReference type="ChEBI" id="CHEBI:18420"/>
    </cofactor>
</comment>
<evidence type="ECO:0000256" key="3">
    <source>
        <dbReference type="ARBA" id="ARBA00009184"/>
    </source>
</evidence>
<dbReference type="NCBIfam" id="TIGR01488">
    <property type="entry name" value="HAD-SF-IB"/>
    <property type="match status" value="1"/>
</dbReference>
<keyword evidence="8" id="KW-0378">Hydrolase</keyword>
<evidence type="ECO:0000256" key="8">
    <source>
        <dbReference type="ARBA" id="ARBA00022801"/>
    </source>
</evidence>
<dbReference type="PANTHER" id="PTHR43344:SF2">
    <property type="entry name" value="PHOSPHOSERINE PHOSPHATASE"/>
    <property type="match status" value="1"/>
</dbReference>
<dbReference type="EMBL" id="JAIZAY010000004">
    <property type="protein sequence ID" value="KAJ8044191.1"/>
    <property type="molecule type" value="Genomic_DNA"/>
</dbReference>
<protein>
    <recommendedName>
        <fullName evidence="5">Phosphoserine phosphatase</fullName>
        <ecNumber evidence="4">3.1.3.3</ecNumber>
    </recommendedName>
    <alternativeName>
        <fullName evidence="11">O-phosphoserine phosphohydrolase</fullName>
    </alternativeName>
</protein>
<dbReference type="InterPro" id="IPR036412">
    <property type="entry name" value="HAD-like_sf"/>
</dbReference>
<evidence type="ECO:0000256" key="6">
    <source>
        <dbReference type="ARBA" id="ARBA00022605"/>
    </source>
</evidence>
<gene>
    <name evidence="13" type="ORF">HOLleu_11580</name>
</gene>
<keyword evidence="7" id="KW-0479">Metal-binding</keyword>
<evidence type="ECO:0000256" key="12">
    <source>
        <dbReference type="PIRSR" id="PIRSR604469-1"/>
    </source>
</evidence>
<evidence type="ECO:0000256" key="2">
    <source>
        <dbReference type="ARBA" id="ARBA00005135"/>
    </source>
</evidence>
<dbReference type="GO" id="GO:0000287">
    <property type="term" value="F:magnesium ion binding"/>
    <property type="evidence" value="ECO:0007669"/>
    <property type="project" value="TreeGrafter"/>
</dbReference>
<dbReference type="InterPro" id="IPR023214">
    <property type="entry name" value="HAD_sf"/>
</dbReference>
<dbReference type="Pfam" id="PF00702">
    <property type="entry name" value="Hydrolase"/>
    <property type="match status" value="1"/>
</dbReference>
<keyword evidence="10" id="KW-0718">Serine biosynthesis</keyword>
<evidence type="ECO:0000256" key="7">
    <source>
        <dbReference type="ARBA" id="ARBA00022723"/>
    </source>
</evidence>
<dbReference type="Gene3D" id="3.40.50.1000">
    <property type="entry name" value="HAD superfamily/HAD-like"/>
    <property type="match status" value="1"/>
</dbReference>
<keyword evidence="14" id="KW-1185">Reference proteome</keyword>
<dbReference type="SUPFAM" id="SSF56784">
    <property type="entry name" value="HAD-like"/>
    <property type="match status" value="1"/>
</dbReference>
<dbReference type="GO" id="GO:0006564">
    <property type="term" value="P:L-serine biosynthetic process"/>
    <property type="evidence" value="ECO:0007669"/>
    <property type="project" value="UniProtKB-KW"/>
</dbReference>
<keyword evidence="9" id="KW-0460">Magnesium</keyword>
<dbReference type="PANTHER" id="PTHR43344">
    <property type="entry name" value="PHOSPHOSERINE PHOSPHATASE"/>
    <property type="match status" value="1"/>
</dbReference>
<dbReference type="NCBIfam" id="TIGR00338">
    <property type="entry name" value="serB"/>
    <property type="match status" value="1"/>
</dbReference>